<evidence type="ECO:0000313" key="2">
    <source>
        <dbReference type="Proteomes" id="UP001231109"/>
    </source>
</evidence>
<keyword evidence="2" id="KW-1185">Reference proteome</keyword>
<comment type="caution">
    <text evidence="1">The sequence shown here is derived from an EMBL/GenBank/DDBJ whole genome shotgun (WGS) entry which is preliminary data.</text>
</comment>
<dbReference type="Proteomes" id="UP001231109">
    <property type="component" value="Unassembled WGS sequence"/>
</dbReference>
<organism evidence="1 2">
    <name type="scientific">Rheinheimera baltica</name>
    <dbReference type="NCBI Taxonomy" id="67576"/>
    <lineage>
        <taxon>Bacteria</taxon>
        <taxon>Pseudomonadati</taxon>
        <taxon>Pseudomonadota</taxon>
        <taxon>Gammaproteobacteria</taxon>
        <taxon>Chromatiales</taxon>
        <taxon>Chromatiaceae</taxon>
        <taxon>Rheinheimera</taxon>
    </lineage>
</organism>
<accession>A0ABT9HVJ8</accession>
<protein>
    <submittedName>
        <fullName evidence="1">Uncharacterized protein</fullName>
    </submittedName>
</protein>
<reference evidence="1 2" key="1">
    <citation type="submission" date="2022-11" db="EMBL/GenBank/DDBJ databases">
        <title>Viruses from the air-sea interface of a natural surface slick.</title>
        <authorList>
            <person name="Rahlff J."/>
            <person name="Holmfeldt K."/>
        </authorList>
    </citation>
    <scope>NUCLEOTIDE SEQUENCE [LARGE SCALE GENOMIC DNA]</scope>
    <source>
        <strain evidence="1 2">SMS4</strain>
    </source>
</reference>
<sequence length="169" mass="19159">MASKTVPFSARISVEDAEFISTLEYDGAHTPSDKLRALLAETRRRHGSHADYGKNLAQMQEWMGQIKRQLLIRQQQLNQHSEPVLRVIDALPDLLATLQTLSARCTQLNVRELQQAECNVTQKILRINELLLPLAVTEQRQNTTELTQSLFALAQLVIDYKVAKQGELL</sequence>
<dbReference type="RefSeq" id="WP_027669344.1">
    <property type="nucleotide sequence ID" value="NZ_JAPJDZ010000006.1"/>
</dbReference>
<dbReference type="EMBL" id="JAPJDZ010000006">
    <property type="protein sequence ID" value="MDP5135159.1"/>
    <property type="molecule type" value="Genomic_DNA"/>
</dbReference>
<evidence type="ECO:0000313" key="1">
    <source>
        <dbReference type="EMBL" id="MDP5135159.1"/>
    </source>
</evidence>
<proteinExistence type="predicted"/>
<gene>
    <name evidence="1" type="ORF">ORJ04_04245</name>
</gene>
<name>A0ABT9HVJ8_9GAMM</name>